<keyword evidence="2 3" id="KW-0067">ATP-binding</keyword>
<dbReference type="EC" id="2.7.11.1" evidence="3"/>
<dbReference type="PROSITE" id="PS00108">
    <property type="entry name" value="PROTEIN_KINASE_ST"/>
    <property type="match status" value="1"/>
</dbReference>
<dbReference type="InterPro" id="IPR008271">
    <property type="entry name" value="Ser/Thr_kinase_AS"/>
</dbReference>
<dbReference type="InterPro" id="IPR045216">
    <property type="entry name" value="CK2_alpha"/>
</dbReference>
<feature type="compositionally biased region" description="Gly residues" evidence="4">
    <location>
        <begin position="28"/>
        <end position="37"/>
    </location>
</feature>
<dbReference type="PANTHER" id="PTHR24054">
    <property type="entry name" value="CASEIN KINASE II SUBUNIT ALPHA"/>
    <property type="match status" value="1"/>
</dbReference>
<dbReference type="GO" id="GO:0004674">
    <property type="term" value="F:protein serine/threonine kinase activity"/>
    <property type="evidence" value="ECO:0007669"/>
    <property type="project" value="UniProtKB-UniRule"/>
</dbReference>
<feature type="non-terminal residue" evidence="6">
    <location>
        <position position="233"/>
    </location>
</feature>
<dbReference type="Gene3D" id="1.10.510.10">
    <property type="entry name" value="Transferase(Phosphotransferase) domain 1"/>
    <property type="match status" value="1"/>
</dbReference>
<feature type="domain" description="Protein kinase" evidence="5">
    <location>
        <begin position="1"/>
        <end position="233"/>
    </location>
</feature>
<keyword evidence="3" id="KW-0808">Transferase</keyword>
<evidence type="ECO:0000256" key="2">
    <source>
        <dbReference type="ARBA" id="ARBA00022840"/>
    </source>
</evidence>
<feature type="compositionally biased region" description="Basic and acidic residues" evidence="4">
    <location>
        <begin position="73"/>
        <end position="82"/>
    </location>
</feature>
<organism evidence="6 7">
    <name type="scientific">Ensete ventricosum</name>
    <name type="common">Abyssinian banana</name>
    <name type="synonym">Musa ensete</name>
    <dbReference type="NCBI Taxonomy" id="4639"/>
    <lineage>
        <taxon>Eukaryota</taxon>
        <taxon>Viridiplantae</taxon>
        <taxon>Streptophyta</taxon>
        <taxon>Embryophyta</taxon>
        <taxon>Tracheophyta</taxon>
        <taxon>Spermatophyta</taxon>
        <taxon>Magnoliopsida</taxon>
        <taxon>Liliopsida</taxon>
        <taxon>Zingiberales</taxon>
        <taxon>Musaceae</taxon>
        <taxon>Ensete</taxon>
    </lineage>
</organism>
<keyword evidence="3" id="KW-0418">Kinase</keyword>
<comment type="similarity">
    <text evidence="3">Belongs to the protein kinase superfamily. Ser/Thr protein kinase family. CK2 subfamily.</text>
</comment>
<dbReference type="EMBL" id="AMZH03007809">
    <property type="protein sequence ID" value="RRT60390.1"/>
    <property type="molecule type" value="Genomic_DNA"/>
</dbReference>
<dbReference type="Proteomes" id="UP000287651">
    <property type="component" value="Unassembled WGS sequence"/>
</dbReference>
<dbReference type="GO" id="GO:0005634">
    <property type="term" value="C:nucleus"/>
    <property type="evidence" value="ECO:0007669"/>
    <property type="project" value="TreeGrafter"/>
</dbReference>
<dbReference type="GO" id="GO:0005956">
    <property type="term" value="C:protein kinase CK2 complex"/>
    <property type="evidence" value="ECO:0007669"/>
    <property type="project" value="TreeGrafter"/>
</dbReference>
<evidence type="ECO:0000256" key="4">
    <source>
        <dbReference type="SAM" id="MobiDB-lite"/>
    </source>
</evidence>
<keyword evidence="1 3" id="KW-0547">Nucleotide-binding</keyword>
<dbReference type="GO" id="GO:0005524">
    <property type="term" value="F:ATP binding"/>
    <property type="evidence" value="ECO:0007669"/>
    <property type="project" value="UniProtKB-UniRule"/>
</dbReference>
<dbReference type="SUPFAM" id="SSF56112">
    <property type="entry name" value="Protein kinase-like (PK-like)"/>
    <property type="match status" value="1"/>
</dbReference>
<comment type="catalytic activity">
    <reaction evidence="3">
        <text>L-seryl-[protein] + ATP = O-phospho-L-seryl-[protein] + ADP + H(+)</text>
        <dbReference type="Rhea" id="RHEA:17989"/>
        <dbReference type="Rhea" id="RHEA-COMP:9863"/>
        <dbReference type="Rhea" id="RHEA-COMP:11604"/>
        <dbReference type="ChEBI" id="CHEBI:15378"/>
        <dbReference type="ChEBI" id="CHEBI:29999"/>
        <dbReference type="ChEBI" id="CHEBI:30616"/>
        <dbReference type="ChEBI" id="CHEBI:83421"/>
        <dbReference type="ChEBI" id="CHEBI:456216"/>
        <dbReference type="EC" id="2.7.11.1"/>
    </reaction>
</comment>
<dbReference type="PANTHER" id="PTHR24054:SF53">
    <property type="entry name" value="PROTEIN KINASE DOMAIN-CONTAINING PROTEIN"/>
    <property type="match status" value="1"/>
</dbReference>
<dbReference type="PROSITE" id="PS50011">
    <property type="entry name" value="PROTEIN_KINASE_DOM"/>
    <property type="match status" value="1"/>
</dbReference>
<evidence type="ECO:0000256" key="1">
    <source>
        <dbReference type="ARBA" id="ARBA00022741"/>
    </source>
</evidence>
<dbReference type="GO" id="GO:0106310">
    <property type="term" value="F:protein serine kinase activity"/>
    <property type="evidence" value="ECO:0007669"/>
    <property type="project" value="UniProtKB-UniRule"/>
</dbReference>
<dbReference type="InterPro" id="IPR000719">
    <property type="entry name" value="Prot_kinase_dom"/>
</dbReference>
<proteinExistence type="inferred from homology"/>
<dbReference type="GO" id="GO:0051726">
    <property type="term" value="P:regulation of cell cycle"/>
    <property type="evidence" value="ECO:0007669"/>
    <property type="project" value="TreeGrafter"/>
</dbReference>
<name>A0A426Z8S9_ENSVE</name>
<dbReference type="AlphaFoldDB" id="A0A426Z8S9"/>
<comment type="caution">
    <text evidence="6">The sequence shown here is derived from an EMBL/GenBank/DDBJ whole genome shotgun (WGS) entry which is preliminary data.</text>
</comment>
<evidence type="ECO:0000259" key="5">
    <source>
        <dbReference type="PROSITE" id="PS50011"/>
    </source>
</evidence>
<dbReference type="GO" id="GO:0005829">
    <property type="term" value="C:cytosol"/>
    <property type="evidence" value="ECO:0007669"/>
    <property type="project" value="TreeGrafter"/>
</dbReference>
<reference evidence="6 7" key="1">
    <citation type="journal article" date="2014" name="Agronomy (Basel)">
        <title>A Draft Genome Sequence for Ensete ventricosum, the Drought-Tolerant Tree Against Hunger.</title>
        <authorList>
            <person name="Harrison J."/>
            <person name="Moore K.A."/>
            <person name="Paszkiewicz K."/>
            <person name="Jones T."/>
            <person name="Grant M."/>
            <person name="Ambacheew D."/>
            <person name="Muzemil S."/>
            <person name="Studholme D.J."/>
        </authorList>
    </citation>
    <scope>NUCLEOTIDE SEQUENCE [LARGE SCALE GENOMIC DNA]</scope>
</reference>
<keyword evidence="3" id="KW-0723">Serine/threonine-protein kinase</keyword>
<dbReference type="Pfam" id="PF00069">
    <property type="entry name" value="Pkinase"/>
    <property type="match status" value="1"/>
</dbReference>
<accession>A0A426Z8S9</accession>
<evidence type="ECO:0000313" key="6">
    <source>
        <dbReference type="EMBL" id="RRT60390.1"/>
    </source>
</evidence>
<dbReference type="InterPro" id="IPR011009">
    <property type="entry name" value="Kinase-like_dom_sf"/>
</dbReference>
<protein>
    <recommendedName>
        <fullName evidence="3">Casein kinase II subunit alpha</fullName>
        <shortName evidence="3">CK II alpha</shortName>
        <ecNumber evidence="3">2.7.11.1</ecNumber>
    </recommendedName>
</protein>
<evidence type="ECO:0000256" key="3">
    <source>
        <dbReference type="RuleBase" id="RU369118"/>
    </source>
</evidence>
<feature type="compositionally biased region" description="Basic residues" evidence="4">
    <location>
        <begin position="60"/>
        <end position="72"/>
    </location>
</feature>
<sequence>MPDWYRCTVGASVCTEEEEEGEEQGRRGTNGGRGGGRCMKKRRCRKRKEEEAVEEEEGGRRKKRRWWRKRRKEKEEGRRGGAVEEEEDEEEGVNHCHSQGIMHRDVKPHNVMIDHELRKLRLIDWGLAEFYHPGKEYNVRVASSRSCDIGTSRGQNYLLIYRIMTTPWTCGALDACLLEWYILVYPLIFRKEPFFYGHDNHDQLVKIAKVHINVMFHLLKQLALSASILKFNY</sequence>
<comment type="function">
    <text evidence="3">Casein kinases are operationally defined by their preferential utilization of acidic proteins as substrates.</text>
</comment>
<gene>
    <name evidence="6" type="ORF">B296_00025959</name>
</gene>
<evidence type="ECO:0000313" key="7">
    <source>
        <dbReference type="Proteomes" id="UP000287651"/>
    </source>
</evidence>
<comment type="catalytic activity">
    <reaction evidence="3">
        <text>L-threonyl-[protein] + ATP = O-phospho-L-threonyl-[protein] + ADP + H(+)</text>
        <dbReference type="Rhea" id="RHEA:46608"/>
        <dbReference type="Rhea" id="RHEA-COMP:11060"/>
        <dbReference type="Rhea" id="RHEA-COMP:11605"/>
        <dbReference type="ChEBI" id="CHEBI:15378"/>
        <dbReference type="ChEBI" id="CHEBI:30013"/>
        <dbReference type="ChEBI" id="CHEBI:30616"/>
        <dbReference type="ChEBI" id="CHEBI:61977"/>
        <dbReference type="ChEBI" id="CHEBI:456216"/>
        <dbReference type="EC" id="2.7.11.1"/>
    </reaction>
</comment>
<feature type="region of interest" description="Disordered" evidence="4">
    <location>
        <begin position="1"/>
        <end position="99"/>
    </location>
</feature>